<dbReference type="InterPro" id="IPR023346">
    <property type="entry name" value="Lysozyme-like_dom_sf"/>
</dbReference>
<dbReference type="EMBL" id="JAGFBR010000010">
    <property type="protein sequence ID" value="KAH0460534.1"/>
    <property type="molecule type" value="Genomic_DNA"/>
</dbReference>
<keyword evidence="2" id="KW-1185">Reference proteome</keyword>
<dbReference type="Proteomes" id="UP000775213">
    <property type="component" value="Unassembled WGS sequence"/>
</dbReference>
<proteinExistence type="predicted"/>
<accession>A0AAV7GYG7</accession>
<comment type="caution">
    <text evidence="1">The sequence shown here is derived from an EMBL/GenBank/DDBJ whole genome shotgun (WGS) entry which is preliminary data.</text>
</comment>
<name>A0AAV7GYG7_DENCH</name>
<dbReference type="SUPFAM" id="SSF53955">
    <property type="entry name" value="Lysozyme-like"/>
    <property type="match status" value="1"/>
</dbReference>
<gene>
    <name evidence="1" type="ORF">IEQ34_011197</name>
</gene>
<sequence length="133" mass="14359">MYIVTSNLKITHAPQGRSTMGMVPSKSHGIIIMVPLAKKLALMASIGTYPTMSFKIAIWFWMRNVYGINGQGFGATIQAINGVLECEVYDRSPLPLCFGRAARMMVTGGIIGLEVMTTTGGSSEQKSRQLAVS</sequence>
<evidence type="ECO:0000313" key="2">
    <source>
        <dbReference type="Proteomes" id="UP000775213"/>
    </source>
</evidence>
<organism evidence="1 2">
    <name type="scientific">Dendrobium chrysotoxum</name>
    <name type="common">Orchid</name>
    <dbReference type="NCBI Taxonomy" id="161865"/>
    <lineage>
        <taxon>Eukaryota</taxon>
        <taxon>Viridiplantae</taxon>
        <taxon>Streptophyta</taxon>
        <taxon>Embryophyta</taxon>
        <taxon>Tracheophyta</taxon>
        <taxon>Spermatophyta</taxon>
        <taxon>Magnoliopsida</taxon>
        <taxon>Liliopsida</taxon>
        <taxon>Asparagales</taxon>
        <taxon>Orchidaceae</taxon>
        <taxon>Epidendroideae</taxon>
        <taxon>Malaxideae</taxon>
        <taxon>Dendrobiinae</taxon>
        <taxon>Dendrobium</taxon>
    </lineage>
</organism>
<reference evidence="1 2" key="1">
    <citation type="journal article" date="2021" name="Hortic Res">
        <title>Chromosome-scale assembly of the Dendrobium chrysotoxum genome enhances the understanding of orchid evolution.</title>
        <authorList>
            <person name="Zhang Y."/>
            <person name="Zhang G.Q."/>
            <person name="Zhang D."/>
            <person name="Liu X.D."/>
            <person name="Xu X.Y."/>
            <person name="Sun W.H."/>
            <person name="Yu X."/>
            <person name="Zhu X."/>
            <person name="Wang Z.W."/>
            <person name="Zhao X."/>
            <person name="Zhong W.Y."/>
            <person name="Chen H."/>
            <person name="Yin W.L."/>
            <person name="Huang T."/>
            <person name="Niu S.C."/>
            <person name="Liu Z.J."/>
        </authorList>
    </citation>
    <scope>NUCLEOTIDE SEQUENCE [LARGE SCALE GENOMIC DNA]</scope>
    <source>
        <strain evidence="1">Lindl</strain>
    </source>
</reference>
<protein>
    <submittedName>
        <fullName evidence="1">Uncharacterized protein</fullName>
    </submittedName>
</protein>
<dbReference type="Gene3D" id="1.10.530.10">
    <property type="match status" value="1"/>
</dbReference>
<dbReference type="AlphaFoldDB" id="A0AAV7GYG7"/>
<evidence type="ECO:0000313" key="1">
    <source>
        <dbReference type="EMBL" id="KAH0460534.1"/>
    </source>
</evidence>